<organism evidence="2 3">
    <name type="scientific">Hericium alpestre</name>
    <dbReference type="NCBI Taxonomy" id="135208"/>
    <lineage>
        <taxon>Eukaryota</taxon>
        <taxon>Fungi</taxon>
        <taxon>Dikarya</taxon>
        <taxon>Basidiomycota</taxon>
        <taxon>Agaricomycotina</taxon>
        <taxon>Agaricomycetes</taxon>
        <taxon>Russulales</taxon>
        <taxon>Hericiaceae</taxon>
        <taxon>Hericium</taxon>
    </lineage>
</organism>
<accession>A0A4Z0A120</accession>
<feature type="signal peptide" evidence="1">
    <location>
        <begin position="1"/>
        <end position="37"/>
    </location>
</feature>
<keyword evidence="1" id="KW-0732">Signal</keyword>
<dbReference type="STRING" id="135208.A0A4Z0A120"/>
<proteinExistence type="predicted"/>
<comment type="caution">
    <text evidence="2">The sequence shown here is derived from an EMBL/GenBank/DDBJ whole genome shotgun (WGS) entry which is preliminary data.</text>
</comment>
<dbReference type="EMBL" id="SFCI01000493">
    <property type="protein sequence ID" value="TFY79489.1"/>
    <property type="molecule type" value="Genomic_DNA"/>
</dbReference>
<dbReference type="Proteomes" id="UP000298061">
    <property type="component" value="Unassembled WGS sequence"/>
</dbReference>
<keyword evidence="3" id="KW-1185">Reference proteome</keyword>
<feature type="chain" id="PRO_5021446250" evidence="1">
    <location>
        <begin position="38"/>
        <end position="151"/>
    </location>
</feature>
<evidence type="ECO:0000313" key="2">
    <source>
        <dbReference type="EMBL" id="TFY79489.1"/>
    </source>
</evidence>
<evidence type="ECO:0000256" key="1">
    <source>
        <dbReference type="SAM" id="SignalP"/>
    </source>
</evidence>
<dbReference type="AlphaFoldDB" id="A0A4Z0A120"/>
<reference evidence="2 3" key="1">
    <citation type="submission" date="2019-02" db="EMBL/GenBank/DDBJ databases">
        <title>Genome sequencing of the rare red list fungi Hericium alpestre (H. flagellum).</title>
        <authorList>
            <person name="Buettner E."/>
            <person name="Kellner H."/>
        </authorList>
    </citation>
    <scope>NUCLEOTIDE SEQUENCE [LARGE SCALE GENOMIC DNA]</scope>
    <source>
        <strain evidence="2 3">DSM 108284</strain>
    </source>
</reference>
<gene>
    <name evidence="2" type="ORF">EWM64_g4529</name>
</gene>
<name>A0A4Z0A120_9AGAM</name>
<protein>
    <submittedName>
        <fullName evidence="2">Uncharacterized protein</fullName>
    </submittedName>
</protein>
<sequence>MGTGLGMYATRPIGASEVVFVEHVLLITLQLTIVVSASQEACGTHEDAAKRQAKYREELMTMLLDRLSPENMVAYHALVNSHMDDGYGHLAGIFEMNSWQIPTMEMRKAIPGHLDSPFVNIGGVCDTLSRINHRHILAPLNSSDRRVGMVS</sequence>
<evidence type="ECO:0000313" key="3">
    <source>
        <dbReference type="Proteomes" id="UP000298061"/>
    </source>
</evidence>
<dbReference type="OrthoDB" id="265717at2759"/>